<accession>A0A380G6X7</accession>
<name>A0A380G6X7_STAIN</name>
<evidence type="ECO:0000313" key="2">
    <source>
        <dbReference type="EMBL" id="SUM45741.1"/>
    </source>
</evidence>
<organism evidence="2 3">
    <name type="scientific">Staphylococcus intermedius NCTC 11048</name>
    <dbReference type="NCBI Taxonomy" id="1141106"/>
    <lineage>
        <taxon>Bacteria</taxon>
        <taxon>Bacillati</taxon>
        <taxon>Bacillota</taxon>
        <taxon>Bacilli</taxon>
        <taxon>Bacillales</taxon>
        <taxon>Staphylococcaceae</taxon>
        <taxon>Staphylococcus</taxon>
        <taxon>Staphylococcus intermedius group</taxon>
    </lineage>
</organism>
<feature type="transmembrane region" description="Helical" evidence="1">
    <location>
        <begin position="47"/>
        <end position="68"/>
    </location>
</feature>
<dbReference type="RefSeq" id="WP_019167489.1">
    <property type="nucleotide sequence ID" value="NZ_CAIB01000039.1"/>
</dbReference>
<keyword evidence="1" id="KW-1133">Transmembrane helix</keyword>
<proteinExistence type="predicted"/>
<dbReference type="STRING" id="1141106.GCA_000308095_02352"/>
<evidence type="ECO:0000256" key="1">
    <source>
        <dbReference type="SAM" id="Phobius"/>
    </source>
</evidence>
<evidence type="ECO:0000313" key="3">
    <source>
        <dbReference type="Proteomes" id="UP000255549"/>
    </source>
</evidence>
<feature type="transmembrane region" description="Helical" evidence="1">
    <location>
        <begin position="74"/>
        <end position="94"/>
    </location>
</feature>
<dbReference type="OrthoDB" id="2411463at2"/>
<sequence length="101" mass="12133">MIISLAVFGFVFLLVLVIHIFKLDAVIANIDFEQIDERYHDTVRRQWFVWTEVLVIVLGIWTTIFTFYYKNIPLFIAGIVCFFILNLVRLNYLIKKFKKRK</sequence>
<dbReference type="EMBL" id="UHDP01000003">
    <property type="protein sequence ID" value="SUM45741.1"/>
    <property type="molecule type" value="Genomic_DNA"/>
</dbReference>
<protein>
    <recommendedName>
        <fullName evidence="4">DUF3784 domain-containing protein</fullName>
    </recommendedName>
</protein>
<reference evidence="2 3" key="1">
    <citation type="submission" date="2018-06" db="EMBL/GenBank/DDBJ databases">
        <authorList>
            <consortium name="Pathogen Informatics"/>
            <person name="Doyle S."/>
        </authorList>
    </citation>
    <scope>NUCLEOTIDE SEQUENCE [LARGE SCALE GENOMIC DNA]</scope>
    <source>
        <strain evidence="3">NCTC 11048</strain>
    </source>
</reference>
<evidence type="ECO:0008006" key="4">
    <source>
        <dbReference type="Google" id="ProtNLM"/>
    </source>
</evidence>
<gene>
    <name evidence="2" type="ORF">NCTC11048_00729</name>
</gene>
<dbReference type="Proteomes" id="UP000255549">
    <property type="component" value="Unassembled WGS sequence"/>
</dbReference>
<keyword evidence="1" id="KW-0812">Transmembrane</keyword>
<feature type="transmembrane region" description="Helical" evidence="1">
    <location>
        <begin position="6"/>
        <end position="27"/>
    </location>
</feature>
<dbReference type="AlphaFoldDB" id="A0A380G6X7"/>
<keyword evidence="3" id="KW-1185">Reference proteome</keyword>
<keyword evidence="1" id="KW-0472">Membrane</keyword>